<dbReference type="KEGG" id="pmad:BAY61_15155"/>
<dbReference type="InterPro" id="IPR009075">
    <property type="entry name" value="AcylCo_DH/oxidase_C"/>
</dbReference>
<dbReference type="Proteomes" id="UP000199494">
    <property type="component" value="Unassembled WGS sequence"/>
</dbReference>
<protein>
    <submittedName>
        <fullName evidence="6">Acyl-CoA dehydrogenase</fullName>
    </submittedName>
</protein>
<dbReference type="Pfam" id="PF00441">
    <property type="entry name" value="Acyl-CoA_dh_1"/>
    <property type="match status" value="1"/>
</dbReference>
<accession>A0A222VQJ4</accession>
<gene>
    <name evidence="6" type="ORF">SAMN05421630_10576</name>
</gene>
<dbReference type="Gene3D" id="2.40.110.10">
    <property type="entry name" value="Butyryl-CoA Dehydrogenase, subunit A, domain 2"/>
    <property type="match status" value="1"/>
</dbReference>
<proteinExistence type="inferred from homology"/>
<evidence type="ECO:0000256" key="2">
    <source>
        <dbReference type="ARBA" id="ARBA00009347"/>
    </source>
</evidence>
<keyword evidence="4 5" id="KW-0274">FAD</keyword>
<dbReference type="Pfam" id="PF02770">
    <property type="entry name" value="Acyl-CoA_dh_M"/>
    <property type="match status" value="1"/>
</dbReference>
<dbReference type="GO" id="GO:0033539">
    <property type="term" value="P:fatty acid beta-oxidation using acyl-CoA dehydrogenase"/>
    <property type="evidence" value="ECO:0007669"/>
    <property type="project" value="TreeGrafter"/>
</dbReference>
<evidence type="ECO:0000256" key="4">
    <source>
        <dbReference type="ARBA" id="ARBA00022827"/>
    </source>
</evidence>
<dbReference type="EMBL" id="FMZE01000005">
    <property type="protein sequence ID" value="SDC99172.1"/>
    <property type="molecule type" value="Genomic_DNA"/>
</dbReference>
<dbReference type="PANTHER" id="PTHR43884">
    <property type="entry name" value="ACYL-COA DEHYDROGENASE"/>
    <property type="match status" value="1"/>
</dbReference>
<dbReference type="GO" id="GO:0003995">
    <property type="term" value="F:acyl-CoA dehydrogenase activity"/>
    <property type="evidence" value="ECO:0007669"/>
    <property type="project" value="TreeGrafter"/>
</dbReference>
<dbReference type="InterPro" id="IPR009100">
    <property type="entry name" value="AcylCoA_DH/oxidase_NM_dom_sf"/>
</dbReference>
<sequence>MDFQLTDEQKALVDSVGTLAQREFAAHAFTRDGFAWDSLKTLAANELTGLTLPVEVGGQGAGLLDAVLVMMTISKICPHSADAFQAANFGAIRQIAHFGSRRVHDEVLAPLLRGDGLVSAGMSEPEAGTALTDLTTRAEYDGDEVVLNGQKCWNSHGPDITHSVVWCRFGPRSRDIGAVVVPVDAPGFSRGKTETYMSGERHCQLYFDNARIPKDYVLADSGAVKKMLSVFGVERMGNASRALALAESAYERAVDHVKTRKAFGRTLSEFQGLQWKFADMRVQLDAAKMLLMRAVSNADTGVPDPTEAAIAKLHANETAFKVANDALQMFGASGYSTEFPLEYIVRRTRGWMIAGGSVEVLRNTIAQNVLGQKFSQRPTRETTEAGR</sequence>
<dbReference type="AlphaFoldDB" id="A0A222VQJ4"/>
<evidence type="ECO:0000256" key="5">
    <source>
        <dbReference type="RuleBase" id="RU362125"/>
    </source>
</evidence>
<dbReference type="InterPro" id="IPR046373">
    <property type="entry name" value="Acyl-CoA_Oxase/DH_mid-dom_sf"/>
</dbReference>
<evidence type="ECO:0000313" key="7">
    <source>
        <dbReference type="Proteomes" id="UP000199494"/>
    </source>
</evidence>
<evidence type="ECO:0000256" key="1">
    <source>
        <dbReference type="ARBA" id="ARBA00001974"/>
    </source>
</evidence>
<dbReference type="GO" id="GO:0046359">
    <property type="term" value="P:butyrate catabolic process"/>
    <property type="evidence" value="ECO:0007669"/>
    <property type="project" value="TreeGrafter"/>
</dbReference>
<comment type="cofactor">
    <cofactor evidence="1 5">
        <name>FAD</name>
        <dbReference type="ChEBI" id="CHEBI:57692"/>
    </cofactor>
</comment>
<dbReference type="PANTHER" id="PTHR43884:SF12">
    <property type="entry name" value="ISOVALERYL-COA DEHYDROGENASE, MITOCHONDRIAL-RELATED"/>
    <property type="match status" value="1"/>
</dbReference>
<reference evidence="6 7" key="1">
    <citation type="submission" date="2016-10" db="EMBL/GenBank/DDBJ databases">
        <authorList>
            <person name="de Groot N.N."/>
        </authorList>
    </citation>
    <scope>NUCLEOTIDE SEQUENCE [LARGE SCALE GENOMIC DNA]</scope>
    <source>
        <strain evidence="6 7">CGMCC 4.5506</strain>
    </source>
</reference>
<evidence type="ECO:0000313" key="6">
    <source>
        <dbReference type="EMBL" id="SDC99172.1"/>
    </source>
</evidence>
<name>A0A222VQJ4_9PSEU</name>
<comment type="similarity">
    <text evidence="2 5">Belongs to the acyl-CoA dehydrogenase family.</text>
</comment>
<dbReference type="GO" id="GO:0050660">
    <property type="term" value="F:flavin adenine dinucleotide binding"/>
    <property type="evidence" value="ECO:0007669"/>
    <property type="project" value="InterPro"/>
</dbReference>
<keyword evidence="7" id="KW-1185">Reference proteome</keyword>
<dbReference type="Pfam" id="PF02771">
    <property type="entry name" value="Acyl-CoA_dh_N"/>
    <property type="match status" value="1"/>
</dbReference>
<dbReference type="OrthoDB" id="9770681at2"/>
<dbReference type="Gene3D" id="1.10.540.10">
    <property type="entry name" value="Acyl-CoA dehydrogenase/oxidase, N-terminal domain"/>
    <property type="match status" value="1"/>
</dbReference>
<dbReference type="CDD" id="cd00567">
    <property type="entry name" value="ACAD"/>
    <property type="match status" value="1"/>
</dbReference>
<dbReference type="InterPro" id="IPR013786">
    <property type="entry name" value="AcylCoA_DH/ox_N"/>
</dbReference>
<keyword evidence="5" id="KW-0560">Oxidoreductase</keyword>
<dbReference type="SUPFAM" id="SSF56645">
    <property type="entry name" value="Acyl-CoA dehydrogenase NM domain-like"/>
    <property type="match status" value="1"/>
</dbReference>
<dbReference type="STRING" id="530584.SAMN05421630_10576"/>
<dbReference type="InterPro" id="IPR036250">
    <property type="entry name" value="AcylCo_DH-like_C"/>
</dbReference>
<keyword evidence="3 5" id="KW-0285">Flavoprotein</keyword>
<dbReference type="Gene3D" id="1.20.140.10">
    <property type="entry name" value="Butyryl-CoA Dehydrogenase, subunit A, domain 3"/>
    <property type="match status" value="1"/>
</dbReference>
<dbReference type="InterPro" id="IPR037069">
    <property type="entry name" value="AcylCoA_DH/ox_N_sf"/>
</dbReference>
<organism evidence="6 7">
    <name type="scientific">Prauserella marina</name>
    <dbReference type="NCBI Taxonomy" id="530584"/>
    <lineage>
        <taxon>Bacteria</taxon>
        <taxon>Bacillati</taxon>
        <taxon>Actinomycetota</taxon>
        <taxon>Actinomycetes</taxon>
        <taxon>Pseudonocardiales</taxon>
        <taxon>Pseudonocardiaceae</taxon>
        <taxon>Prauserella</taxon>
    </lineage>
</organism>
<evidence type="ECO:0000256" key="3">
    <source>
        <dbReference type="ARBA" id="ARBA00022630"/>
    </source>
</evidence>
<dbReference type="RefSeq" id="WP_091804221.1">
    <property type="nucleotide sequence ID" value="NZ_CP016353.1"/>
</dbReference>
<dbReference type="InterPro" id="IPR006091">
    <property type="entry name" value="Acyl-CoA_Oxase/DH_mid-dom"/>
</dbReference>
<dbReference type="SUPFAM" id="SSF47203">
    <property type="entry name" value="Acyl-CoA dehydrogenase C-terminal domain-like"/>
    <property type="match status" value="1"/>
</dbReference>